<evidence type="ECO:0000313" key="3">
    <source>
        <dbReference type="Proteomes" id="UP001150266"/>
    </source>
</evidence>
<evidence type="ECO:0000313" key="2">
    <source>
        <dbReference type="EMBL" id="KAJ4477189.1"/>
    </source>
</evidence>
<organism evidence="2 3">
    <name type="scientific">Lentinula aciculospora</name>
    <dbReference type="NCBI Taxonomy" id="153920"/>
    <lineage>
        <taxon>Eukaryota</taxon>
        <taxon>Fungi</taxon>
        <taxon>Dikarya</taxon>
        <taxon>Basidiomycota</taxon>
        <taxon>Agaricomycotina</taxon>
        <taxon>Agaricomycetes</taxon>
        <taxon>Agaricomycetidae</taxon>
        <taxon>Agaricales</taxon>
        <taxon>Marasmiineae</taxon>
        <taxon>Omphalotaceae</taxon>
        <taxon>Lentinula</taxon>
    </lineage>
</organism>
<accession>A0A9W9A8R6</accession>
<feature type="compositionally biased region" description="Low complexity" evidence="1">
    <location>
        <begin position="152"/>
        <end position="165"/>
    </location>
</feature>
<comment type="caution">
    <text evidence="2">The sequence shown here is derived from an EMBL/GenBank/DDBJ whole genome shotgun (WGS) entry which is preliminary data.</text>
</comment>
<feature type="compositionally biased region" description="Pro residues" evidence="1">
    <location>
        <begin position="138"/>
        <end position="151"/>
    </location>
</feature>
<dbReference type="EMBL" id="JAOTPV010000010">
    <property type="protein sequence ID" value="KAJ4477189.1"/>
    <property type="molecule type" value="Genomic_DNA"/>
</dbReference>
<reference evidence="2" key="1">
    <citation type="submission" date="2022-08" db="EMBL/GenBank/DDBJ databases">
        <title>A Global Phylogenomic Analysis of the Shiitake Genus Lentinula.</title>
        <authorList>
            <consortium name="DOE Joint Genome Institute"/>
            <person name="Sierra-Patev S."/>
            <person name="Min B."/>
            <person name="Naranjo-Ortiz M."/>
            <person name="Looney B."/>
            <person name="Konkel Z."/>
            <person name="Slot J.C."/>
            <person name="Sakamoto Y."/>
            <person name="Steenwyk J.L."/>
            <person name="Rokas A."/>
            <person name="Carro J."/>
            <person name="Camarero S."/>
            <person name="Ferreira P."/>
            <person name="Molpeceres G."/>
            <person name="Ruiz-Duenas F.J."/>
            <person name="Serrano A."/>
            <person name="Henrissat B."/>
            <person name="Drula E."/>
            <person name="Hughes K.W."/>
            <person name="Mata J.L."/>
            <person name="Ishikawa N.K."/>
            <person name="Vargas-Isla R."/>
            <person name="Ushijima S."/>
            <person name="Smith C.A."/>
            <person name="Ahrendt S."/>
            <person name="Andreopoulos W."/>
            <person name="He G."/>
            <person name="Labutti K."/>
            <person name="Lipzen A."/>
            <person name="Ng V."/>
            <person name="Riley R."/>
            <person name="Sandor L."/>
            <person name="Barry K."/>
            <person name="Martinez A.T."/>
            <person name="Xiao Y."/>
            <person name="Gibbons J.G."/>
            <person name="Terashima K."/>
            <person name="Grigoriev I.V."/>
            <person name="Hibbett D.S."/>
        </authorList>
    </citation>
    <scope>NUCLEOTIDE SEQUENCE</scope>
    <source>
        <strain evidence="2">JLM2183</strain>
    </source>
</reference>
<evidence type="ECO:0000256" key="1">
    <source>
        <dbReference type="SAM" id="MobiDB-lite"/>
    </source>
</evidence>
<protein>
    <submittedName>
        <fullName evidence="2">Uncharacterized protein</fullName>
    </submittedName>
</protein>
<proteinExistence type="predicted"/>
<keyword evidence="3" id="KW-1185">Reference proteome</keyword>
<gene>
    <name evidence="2" type="ORF">J3R30DRAFT_3483140</name>
</gene>
<dbReference type="AlphaFoldDB" id="A0A9W9A8R6"/>
<dbReference type="OrthoDB" id="5550090at2759"/>
<sequence>MAPGKPVGVIKVQVPRHNAQRIGAKLTAEVEAQADSAGVRTDVGQSSHEMTQAIESASEWNSLLLTARANRGPQWDVGTQQFHVEEYSDLYYDPGILRESAQKQYEEENGISEEQPERRGHASINAQRDGSFHLSNPHNPPPNRHPGPMGGPPSVNYPYPNSPSVMRGPGSFTPGMPQNQYGRHDGSPARMPMHMGGGMGGNIGGMGGGMSAGMAMGMGMGMGGMGGMGNMNGGNMGGMNTMGGSMDFGHQNPSMAMSSGGMGSMPSPGMMAGRRMTRGMAEEYGMH</sequence>
<dbReference type="Proteomes" id="UP001150266">
    <property type="component" value="Unassembled WGS sequence"/>
</dbReference>
<feature type="region of interest" description="Disordered" evidence="1">
    <location>
        <begin position="128"/>
        <end position="189"/>
    </location>
</feature>
<name>A0A9W9A8R6_9AGAR</name>